<keyword evidence="9" id="KW-1185">Reference proteome</keyword>
<dbReference type="SUPFAM" id="SSF50044">
    <property type="entry name" value="SH3-domain"/>
    <property type="match status" value="5"/>
</dbReference>
<comment type="caution">
    <text evidence="8">The sequence shown here is derived from an EMBL/GenBank/DDBJ whole genome shotgun (WGS) entry which is preliminary data.</text>
</comment>
<dbReference type="InterPro" id="IPR050384">
    <property type="entry name" value="Endophilin_SH3RF"/>
</dbReference>
<dbReference type="GO" id="GO:0098793">
    <property type="term" value="C:presynapse"/>
    <property type="evidence" value="ECO:0007669"/>
    <property type="project" value="TreeGrafter"/>
</dbReference>
<comment type="subcellular location">
    <subcellularLocation>
        <location evidence="1">Membrane</location>
        <topology evidence="1">Peripheral membrane protein</topology>
    </subcellularLocation>
</comment>
<feature type="compositionally biased region" description="Polar residues" evidence="6">
    <location>
        <begin position="232"/>
        <end position="243"/>
    </location>
</feature>
<evidence type="ECO:0000256" key="6">
    <source>
        <dbReference type="SAM" id="MobiDB-lite"/>
    </source>
</evidence>
<feature type="compositionally biased region" description="Polar residues" evidence="6">
    <location>
        <begin position="143"/>
        <end position="155"/>
    </location>
</feature>
<dbReference type="AlphaFoldDB" id="A0A8S4B8Y9"/>
<keyword evidence="4" id="KW-0472">Membrane</keyword>
<evidence type="ECO:0000256" key="1">
    <source>
        <dbReference type="ARBA" id="ARBA00004170"/>
    </source>
</evidence>
<feature type="compositionally biased region" description="Low complexity" evidence="6">
    <location>
        <begin position="49"/>
        <end position="73"/>
    </location>
</feature>
<evidence type="ECO:0000256" key="3">
    <source>
        <dbReference type="ARBA" id="ARBA00023054"/>
    </source>
</evidence>
<feature type="region of interest" description="Disordered" evidence="6">
    <location>
        <begin position="232"/>
        <end position="316"/>
    </location>
</feature>
<accession>A0A8S4B8Y9</accession>
<organism evidence="8 9">
    <name type="scientific">Menidia menidia</name>
    <name type="common">Atlantic silverside</name>
    <dbReference type="NCBI Taxonomy" id="238744"/>
    <lineage>
        <taxon>Eukaryota</taxon>
        <taxon>Metazoa</taxon>
        <taxon>Chordata</taxon>
        <taxon>Craniata</taxon>
        <taxon>Vertebrata</taxon>
        <taxon>Euteleostomi</taxon>
        <taxon>Actinopterygii</taxon>
        <taxon>Neopterygii</taxon>
        <taxon>Teleostei</taxon>
        <taxon>Neoteleostei</taxon>
        <taxon>Acanthomorphata</taxon>
        <taxon>Ovalentaria</taxon>
        <taxon>Atherinomorphae</taxon>
        <taxon>Atheriniformes</taxon>
        <taxon>Atherinopsidae</taxon>
        <taxon>Menidiinae</taxon>
        <taxon>Menidia</taxon>
    </lineage>
</organism>
<evidence type="ECO:0000313" key="9">
    <source>
        <dbReference type="Proteomes" id="UP000677803"/>
    </source>
</evidence>
<evidence type="ECO:0000259" key="7">
    <source>
        <dbReference type="PROSITE" id="PS50002"/>
    </source>
</evidence>
<feature type="domain" description="SH3" evidence="7">
    <location>
        <begin position="322"/>
        <end position="381"/>
    </location>
</feature>
<reference evidence="8" key="1">
    <citation type="submission" date="2021-05" db="EMBL/GenBank/DDBJ databases">
        <authorList>
            <person name="Tigano A."/>
        </authorList>
    </citation>
    <scope>NUCLEOTIDE SEQUENCE</scope>
</reference>
<dbReference type="InterPro" id="IPR001452">
    <property type="entry name" value="SH3_domain"/>
</dbReference>
<feature type="domain" description="SH3" evidence="7">
    <location>
        <begin position="573"/>
        <end position="632"/>
    </location>
</feature>
<feature type="domain" description="SH3" evidence="7">
    <location>
        <begin position="477"/>
        <end position="536"/>
    </location>
</feature>
<evidence type="ECO:0000256" key="5">
    <source>
        <dbReference type="PROSITE-ProRule" id="PRU00192"/>
    </source>
</evidence>
<gene>
    <name evidence="8" type="ORF">MMEN_LOCUS12289</name>
</gene>
<dbReference type="Pfam" id="PF14604">
    <property type="entry name" value="SH3_9"/>
    <property type="match status" value="1"/>
</dbReference>
<name>A0A8S4B8Y9_9TELE</name>
<feature type="domain" description="SH3" evidence="7">
    <location>
        <begin position="644"/>
        <end position="701"/>
    </location>
</feature>
<dbReference type="CDD" id="cd11816">
    <property type="entry name" value="SH3_Eve1_3"/>
    <property type="match status" value="1"/>
</dbReference>
<evidence type="ECO:0000313" key="8">
    <source>
        <dbReference type="EMBL" id="CAG5928634.1"/>
    </source>
</evidence>
<dbReference type="PROSITE" id="PS50002">
    <property type="entry name" value="SH3"/>
    <property type="match status" value="5"/>
</dbReference>
<evidence type="ECO:0000256" key="2">
    <source>
        <dbReference type="ARBA" id="ARBA00022443"/>
    </source>
</evidence>
<feature type="compositionally biased region" description="Pro residues" evidence="6">
    <location>
        <begin position="74"/>
        <end position="84"/>
    </location>
</feature>
<keyword evidence="2 5" id="KW-0728">SH3 domain</keyword>
<dbReference type="Proteomes" id="UP000677803">
    <property type="component" value="Unassembled WGS sequence"/>
</dbReference>
<feature type="compositionally biased region" description="Pro residues" evidence="6">
    <location>
        <begin position="259"/>
        <end position="277"/>
    </location>
</feature>
<dbReference type="PRINTS" id="PR00452">
    <property type="entry name" value="SH3DOMAIN"/>
</dbReference>
<dbReference type="GO" id="GO:0016191">
    <property type="term" value="P:synaptic vesicle uncoating"/>
    <property type="evidence" value="ECO:0007669"/>
    <property type="project" value="TreeGrafter"/>
</dbReference>
<dbReference type="Gene3D" id="2.30.30.40">
    <property type="entry name" value="SH3 Domains"/>
    <property type="match status" value="5"/>
</dbReference>
<sequence>MNTNHSQRNIQARIQAFESQASSKEEDVLESAKPEPVPRKTTPKPPVAAKPSVALKPKSFDDNNQNMPTTQNPTPAPRPQPPKKPVGHSVREELETLHSKGVLQPRSRPSVLTRGITINEEEQSQIPPTAPVKPSKEPLKPNLNINNHNSASMFRNNEDPLPENTAIKPQHVVDSSEISFTRQSVTRRPTTIRVPSKTGSNLFQDSPPPLPVQKPVGTLNSSVNFKQSSIPTVPFQSSFSTGTEPPLPPRKPTANKTLPPRPPPAKTAPGRPPPPNPQSTFTPQSASRQPSSKPKAQKPQRKSLVLPPRPSPGHRLYNKYTLQLPHAIAATDYNGSNTGELSFQKNEVLLLLEKINHNEFECQVGEVVGKVHKSRMQIITPLDSHLPPPQEEAAPASGRTGNAVTVQALYDFTQEGPGELGLRAGDVVTEVEQVDSQWYRGTYRGATGYFPVNFVNVLSNSPKPIPERKAKAKSAPVSGPRCVARFDFEGEHSDELSFLEGDVIQLKEYVGEDWARGQVGVAMGIFPINFVEIIEDLPPPSQQQSDRIALPGLADSAPSKQPVAATPAQVPESKMEWVVALYDYTAKAADDLSFQEGDCILITKHISEEWSCGMHSGREGMFPMAFVKSTTGPQSSKNKPNGEAGGRRARALFDFTSHCEEELSFQVGDVITNLESMDEEWFLGDLRGTRALVPKNYVQVL</sequence>
<dbReference type="EMBL" id="CAJRST010013335">
    <property type="protein sequence ID" value="CAG5928634.1"/>
    <property type="molecule type" value="Genomic_DNA"/>
</dbReference>
<protein>
    <submittedName>
        <fullName evidence="8">(Atlantic silverside) hypothetical protein</fullName>
    </submittedName>
</protein>
<dbReference type="InterPro" id="IPR036028">
    <property type="entry name" value="SH3-like_dom_sf"/>
</dbReference>
<keyword evidence="3" id="KW-0175">Coiled coil</keyword>
<feature type="domain" description="SH3" evidence="7">
    <location>
        <begin position="401"/>
        <end position="460"/>
    </location>
</feature>
<feature type="compositionally biased region" description="Basic and acidic residues" evidence="6">
    <location>
        <begin position="89"/>
        <end position="98"/>
    </location>
</feature>
<dbReference type="PANTHER" id="PTHR14167:SF81">
    <property type="entry name" value="ENDOPHILIN-A"/>
    <property type="match status" value="1"/>
</dbReference>
<feature type="region of interest" description="Disordered" evidence="6">
    <location>
        <begin position="1"/>
        <end position="219"/>
    </location>
</feature>
<dbReference type="InterPro" id="IPR035835">
    <property type="entry name" value="Eve1_SH3_3"/>
</dbReference>
<dbReference type="Pfam" id="PF07653">
    <property type="entry name" value="SH3_2"/>
    <property type="match status" value="1"/>
</dbReference>
<proteinExistence type="predicted"/>
<evidence type="ECO:0000256" key="4">
    <source>
        <dbReference type="ARBA" id="ARBA00023136"/>
    </source>
</evidence>
<dbReference type="PANTHER" id="PTHR14167">
    <property type="entry name" value="SH3 DOMAIN-CONTAINING"/>
    <property type="match status" value="1"/>
</dbReference>
<dbReference type="GO" id="GO:0098978">
    <property type="term" value="C:glutamatergic synapse"/>
    <property type="evidence" value="ECO:0007669"/>
    <property type="project" value="TreeGrafter"/>
</dbReference>
<feature type="compositionally biased region" description="Polar residues" evidence="6">
    <location>
        <begin position="1"/>
        <end position="22"/>
    </location>
</feature>
<dbReference type="PRINTS" id="PR00499">
    <property type="entry name" value="P67PHOX"/>
</dbReference>
<feature type="compositionally biased region" description="Basic and acidic residues" evidence="6">
    <location>
        <begin position="23"/>
        <end position="38"/>
    </location>
</feature>
<feature type="compositionally biased region" description="Polar residues" evidence="6">
    <location>
        <begin position="176"/>
        <end position="189"/>
    </location>
</feature>
<dbReference type="OrthoDB" id="27823at2759"/>
<dbReference type="Pfam" id="PF00018">
    <property type="entry name" value="SH3_1"/>
    <property type="match status" value="3"/>
</dbReference>
<dbReference type="SMART" id="SM00326">
    <property type="entry name" value="SH3"/>
    <property type="match status" value="5"/>
</dbReference>